<name>A0A9J6GBX4_HAELO</name>
<organism evidence="2 3">
    <name type="scientific">Haemaphysalis longicornis</name>
    <name type="common">Bush tick</name>
    <dbReference type="NCBI Taxonomy" id="44386"/>
    <lineage>
        <taxon>Eukaryota</taxon>
        <taxon>Metazoa</taxon>
        <taxon>Ecdysozoa</taxon>
        <taxon>Arthropoda</taxon>
        <taxon>Chelicerata</taxon>
        <taxon>Arachnida</taxon>
        <taxon>Acari</taxon>
        <taxon>Parasitiformes</taxon>
        <taxon>Ixodida</taxon>
        <taxon>Ixodoidea</taxon>
        <taxon>Ixodidae</taxon>
        <taxon>Haemaphysalinae</taxon>
        <taxon>Haemaphysalis</taxon>
    </lineage>
</organism>
<keyword evidence="3" id="KW-1185">Reference proteome</keyword>
<reference evidence="2 3" key="1">
    <citation type="journal article" date="2020" name="Cell">
        <title>Large-Scale Comparative Analyses of Tick Genomes Elucidate Their Genetic Diversity and Vector Capacities.</title>
        <authorList>
            <consortium name="Tick Genome and Microbiome Consortium (TIGMIC)"/>
            <person name="Jia N."/>
            <person name="Wang J."/>
            <person name="Shi W."/>
            <person name="Du L."/>
            <person name="Sun Y."/>
            <person name="Zhan W."/>
            <person name="Jiang J.F."/>
            <person name="Wang Q."/>
            <person name="Zhang B."/>
            <person name="Ji P."/>
            <person name="Bell-Sakyi L."/>
            <person name="Cui X.M."/>
            <person name="Yuan T.T."/>
            <person name="Jiang B.G."/>
            <person name="Yang W.F."/>
            <person name="Lam T.T."/>
            <person name="Chang Q.C."/>
            <person name="Ding S.J."/>
            <person name="Wang X.J."/>
            <person name="Zhu J.G."/>
            <person name="Ruan X.D."/>
            <person name="Zhao L."/>
            <person name="Wei J.T."/>
            <person name="Ye R.Z."/>
            <person name="Que T.C."/>
            <person name="Du C.H."/>
            <person name="Zhou Y.H."/>
            <person name="Cheng J.X."/>
            <person name="Dai P.F."/>
            <person name="Guo W.B."/>
            <person name="Han X.H."/>
            <person name="Huang E.J."/>
            <person name="Li L.F."/>
            <person name="Wei W."/>
            <person name="Gao Y.C."/>
            <person name="Liu J.Z."/>
            <person name="Shao H.Z."/>
            <person name="Wang X."/>
            <person name="Wang C.C."/>
            <person name="Yang T.C."/>
            <person name="Huo Q.B."/>
            <person name="Li W."/>
            <person name="Chen H.Y."/>
            <person name="Chen S.E."/>
            <person name="Zhou L.G."/>
            <person name="Ni X.B."/>
            <person name="Tian J.H."/>
            <person name="Sheng Y."/>
            <person name="Liu T."/>
            <person name="Pan Y.S."/>
            <person name="Xia L.Y."/>
            <person name="Li J."/>
            <person name="Zhao F."/>
            <person name="Cao W.C."/>
        </authorList>
    </citation>
    <scope>NUCLEOTIDE SEQUENCE [LARGE SCALE GENOMIC DNA]</scope>
    <source>
        <strain evidence="2">HaeL-2018</strain>
    </source>
</reference>
<dbReference type="VEuPathDB" id="VectorBase:HLOH_047931"/>
<accession>A0A9J6GBX4</accession>
<feature type="region of interest" description="Disordered" evidence="1">
    <location>
        <begin position="1"/>
        <end position="46"/>
    </location>
</feature>
<evidence type="ECO:0000313" key="3">
    <source>
        <dbReference type="Proteomes" id="UP000821853"/>
    </source>
</evidence>
<dbReference type="Proteomes" id="UP000821853">
    <property type="component" value="Chromosome 3"/>
</dbReference>
<sequence>MRRPTSPRALGSSVGKNERPATRATGSKGKLSTKWKPRPMPKPAPQDYVIVIKPRQHVSLHEAFPGNRATAPPSRRTSGRKGPAPSPFCHHETKTS</sequence>
<gene>
    <name evidence="2" type="ORF">HPB48_016984</name>
</gene>
<dbReference type="AlphaFoldDB" id="A0A9J6GBX4"/>
<proteinExistence type="predicted"/>
<comment type="caution">
    <text evidence="2">The sequence shown here is derived from an EMBL/GenBank/DDBJ whole genome shotgun (WGS) entry which is preliminary data.</text>
</comment>
<feature type="region of interest" description="Disordered" evidence="1">
    <location>
        <begin position="59"/>
        <end position="96"/>
    </location>
</feature>
<protein>
    <submittedName>
        <fullName evidence="2">Uncharacterized protein</fullName>
    </submittedName>
</protein>
<evidence type="ECO:0000256" key="1">
    <source>
        <dbReference type="SAM" id="MobiDB-lite"/>
    </source>
</evidence>
<evidence type="ECO:0000313" key="2">
    <source>
        <dbReference type="EMBL" id="KAH9371928.1"/>
    </source>
</evidence>
<dbReference type="EMBL" id="JABSTR010000005">
    <property type="protein sequence ID" value="KAH9371928.1"/>
    <property type="molecule type" value="Genomic_DNA"/>
</dbReference>